<evidence type="ECO:0000256" key="3">
    <source>
        <dbReference type="ARBA" id="ARBA00023082"/>
    </source>
</evidence>
<evidence type="ECO:0000259" key="8">
    <source>
        <dbReference type="Pfam" id="PF08281"/>
    </source>
</evidence>
<dbReference type="InterPro" id="IPR013325">
    <property type="entry name" value="RNA_pol_sigma_r2"/>
</dbReference>
<feature type="region of interest" description="Disordered" evidence="6">
    <location>
        <begin position="93"/>
        <end position="118"/>
    </location>
</feature>
<sequence>MGQGMGNATDEELMERFCEGDHAAFEVLFSRHAGAVQGFLARMVRDGALAEDLLQTTFLSVVRSRDRFERGTRFGPWLMTIAANAARDALRRRQHREAYRDSAPPPAPVTADPSDPGMRKRLEDALQRLSPDQREAILLHKLEGWSYEEIASMRGISVSAARVRAHRGFEKLRQLLDGLVGE</sequence>
<comment type="similarity">
    <text evidence="1">Belongs to the sigma-70 factor family. ECF subfamily.</text>
</comment>
<keyword evidence="2" id="KW-0805">Transcription regulation</keyword>
<feature type="domain" description="RNA polymerase sigma-70 region 2" evidence="7">
    <location>
        <begin position="28"/>
        <end position="95"/>
    </location>
</feature>
<keyword evidence="10" id="KW-1185">Reference proteome</keyword>
<dbReference type="InterPro" id="IPR007627">
    <property type="entry name" value="RNA_pol_sigma70_r2"/>
</dbReference>
<dbReference type="InterPro" id="IPR013324">
    <property type="entry name" value="RNA_pol_sigma_r3/r4-like"/>
</dbReference>
<evidence type="ECO:0000256" key="6">
    <source>
        <dbReference type="SAM" id="MobiDB-lite"/>
    </source>
</evidence>
<dbReference type="InterPro" id="IPR013249">
    <property type="entry name" value="RNA_pol_sigma70_r4_t2"/>
</dbReference>
<dbReference type="NCBIfam" id="TIGR02937">
    <property type="entry name" value="sigma70-ECF"/>
    <property type="match status" value="1"/>
</dbReference>
<dbReference type="EMBL" id="ANAH02000017">
    <property type="protein sequence ID" value="EPX59381.1"/>
    <property type="molecule type" value="Genomic_DNA"/>
</dbReference>
<feature type="domain" description="RNA polymerase sigma factor 70 region 4 type 2" evidence="8">
    <location>
        <begin position="120"/>
        <end position="172"/>
    </location>
</feature>
<dbReference type="Gene3D" id="1.10.1740.10">
    <property type="match status" value="1"/>
</dbReference>
<dbReference type="PANTHER" id="PTHR43133">
    <property type="entry name" value="RNA POLYMERASE ECF-TYPE SIGMA FACTO"/>
    <property type="match status" value="1"/>
</dbReference>
<organism evidence="9 10">
    <name type="scientific">Cystobacter fuscus (strain ATCC 25194 / DSM 2262 / NBRC 100088 / M29)</name>
    <dbReference type="NCBI Taxonomy" id="1242864"/>
    <lineage>
        <taxon>Bacteria</taxon>
        <taxon>Pseudomonadati</taxon>
        <taxon>Myxococcota</taxon>
        <taxon>Myxococcia</taxon>
        <taxon>Myxococcales</taxon>
        <taxon>Cystobacterineae</taxon>
        <taxon>Archangiaceae</taxon>
        <taxon>Cystobacter</taxon>
    </lineage>
</organism>
<proteinExistence type="inferred from homology"/>
<evidence type="ECO:0000313" key="9">
    <source>
        <dbReference type="EMBL" id="EPX59381.1"/>
    </source>
</evidence>
<evidence type="ECO:0000259" key="7">
    <source>
        <dbReference type="Pfam" id="PF04542"/>
    </source>
</evidence>
<name>S9P8A1_CYSF2</name>
<evidence type="ECO:0000313" key="10">
    <source>
        <dbReference type="Proteomes" id="UP000011682"/>
    </source>
</evidence>
<comment type="caution">
    <text evidence="9">The sequence shown here is derived from an EMBL/GenBank/DDBJ whole genome shotgun (WGS) entry which is preliminary data.</text>
</comment>
<keyword evidence="5" id="KW-0804">Transcription</keyword>
<reference evidence="9" key="1">
    <citation type="submission" date="2013-05" db="EMBL/GenBank/DDBJ databases">
        <title>Genome assembly of Cystobacter fuscus DSM 2262.</title>
        <authorList>
            <person name="Sharma G."/>
            <person name="Khatri I."/>
            <person name="Kaur C."/>
            <person name="Mayilraj S."/>
            <person name="Subramanian S."/>
        </authorList>
    </citation>
    <scope>NUCLEOTIDE SEQUENCE [LARGE SCALE GENOMIC DNA]</scope>
    <source>
        <strain evidence="9">DSM 2262</strain>
    </source>
</reference>
<protein>
    <submittedName>
        <fullName evidence="9">RNA polymerase sigma factor CarQ</fullName>
    </submittedName>
</protein>
<dbReference type="GO" id="GO:0016987">
    <property type="term" value="F:sigma factor activity"/>
    <property type="evidence" value="ECO:0007669"/>
    <property type="project" value="UniProtKB-KW"/>
</dbReference>
<dbReference type="Pfam" id="PF04542">
    <property type="entry name" value="Sigma70_r2"/>
    <property type="match status" value="1"/>
</dbReference>
<evidence type="ECO:0000256" key="1">
    <source>
        <dbReference type="ARBA" id="ARBA00010641"/>
    </source>
</evidence>
<evidence type="ECO:0000256" key="5">
    <source>
        <dbReference type="ARBA" id="ARBA00023163"/>
    </source>
</evidence>
<dbReference type="Gene3D" id="1.10.10.10">
    <property type="entry name" value="Winged helix-like DNA-binding domain superfamily/Winged helix DNA-binding domain"/>
    <property type="match status" value="1"/>
</dbReference>
<keyword evidence="4" id="KW-0238">DNA-binding</keyword>
<dbReference type="CDD" id="cd06171">
    <property type="entry name" value="Sigma70_r4"/>
    <property type="match status" value="1"/>
</dbReference>
<dbReference type="AlphaFoldDB" id="S9P8A1"/>
<dbReference type="SUPFAM" id="SSF88659">
    <property type="entry name" value="Sigma3 and sigma4 domains of RNA polymerase sigma factors"/>
    <property type="match status" value="1"/>
</dbReference>
<dbReference type="InterPro" id="IPR014284">
    <property type="entry name" value="RNA_pol_sigma-70_dom"/>
</dbReference>
<dbReference type="eggNOG" id="COG1595">
    <property type="taxonomic scope" value="Bacteria"/>
</dbReference>
<dbReference type="InterPro" id="IPR036388">
    <property type="entry name" value="WH-like_DNA-bd_sf"/>
</dbReference>
<gene>
    <name evidence="9" type="ORF">D187_002871</name>
</gene>
<dbReference type="SUPFAM" id="SSF88946">
    <property type="entry name" value="Sigma2 domain of RNA polymerase sigma factors"/>
    <property type="match status" value="1"/>
</dbReference>
<evidence type="ECO:0000256" key="2">
    <source>
        <dbReference type="ARBA" id="ARBA00023015"/>
    </source>
</evidence>
<dbReference type="Pfam" id="PF08281">
    <property type="entry name" value="Sigma70_r4_2"/>
    <property type="match status" value="1"/>
</dbReference>
<accession>S9P8A1</accession>
<dbReference type="GO" id="GO:0003677">
    <property type="term" value="F:DNA binding"/>
    <property type="evidence" value="ECO:0007669"/>
    <property type="project" value="UniProtKB-KW"/>
</dbReference>
<evidence type="ECO:0000256" key="4">
    <source>
        <dbReference type="ARBA" id="ARBA00023125"/>
    </source>
</evidence>
<dbReference type="PANTHER" id="PTHR43133:SF8">
    <property type="entry name" value="RNA POLYMERASE SIGMA FACTOR HI_1459-RELATED"/>
    <property type="match status" value="1"/>
</dbReference>
<dbReference type="GO" id="GO:0006352">
    <property type="term" value="P:DNA-templated transcription initiation"/>
    <property type="evidence" value="ECO:0007669"/>
    <property type="project" value="InterPro"/>
</dbReference>
<dbReference type="Proteomes" id="UP000011682">
    <property type="component" value="Unassembled WGS sequence"/>
</dbReference>
<keyword evidence="3" id="KW-0731">Sigma factor</keyword>
<dbReference type="InterPro" id="IPR039425">
    <property type="entry name" value="RNA_pol_sigma-70-like"/>
</dbReference>